<gene>
    <name evidence="1" type="ORF">PHYSODRAFT_533921</name>
</gene>
<protein>
    <submittedName>
        <fullName evidence="1">Uncharacterized protein</fullName>
    </submittedName>
</protein>
<dbReference type="InParanoid" id="G5AG83"/>
<name>G5AG83_PHYSP</name>
<reference evidence="1 2" key="1">
    <citation type="journal article" date="2006" name="Science">
        <title>Phytophthora genome sequences uncover evolutionary origins and mechanisms of pathogenesis.</title>
        <authorList>
            <person name="Tyler B.M."/>
            <person name="Tripathy S."/>
            <person name="Zhang X."/>
            <person name="Dehal P."/>
            <person name="Jiang R.H."/>
            <person name="Aerts A."/>
            <person name="Arredondo F.D."/>
            <person name="Baxter L."/>
            <person name="Bensasson D."/>
            <person name="Beynon J.L."/>
            <person name="Chapman J."/>
            <person name="Damasceno C.M."/>
            <person name="Dorrance A.E."/>
            <person name="Dou D."/>
            <person name="Dickerman A.W."/>
            <person name="Dubchak I.L."/>
            <person name="Garbelotto M."/>
            <person name="Gijzen M."/>
            <person name="Gordon S.G."/>
            <person name="Govers F."/>
            <person name="Grunwald N.J."/>
            <person name="Huang W."/>
            <person name="Ivors K.L."/>
            <person name="Jones R.W."/>
            <person name="Kamoun S."/>
            <person name="Krampis K."/>
            <person name="Lamour K.H."/>
            <person name="Lee M.K."/>
            <person name="McDonald W.H."/>
            <person name="Medina M."/>
            <person name="Meijer H.J."/>
            <person name="Nordberg E.K."/>
            <person name="Maclean D.J."/>
            <person name="Ospina-Giraldo M.D."/>
            <person name="Morris P.F."/>
            <person name="Phuntumart V."/>
            <person name="Putnam N.H."/>
            <person name="Rash S."/>
            <person name="Rose J.K."/>
            <person name="Sakihama Y."/>
            <person name="Salamov A.A."/>
            <person name="Savidor A."/>
            <person name="Scheuring C.F."/>
            <person name="Smith B.M."/>
            <person name="Sobral B.W."/>
            <person name="Terry A."/>
            <person name="Torto-Alalibo T.A."/>
            <person name="Win J."/>
            <person name="Xu Z."/>
            <person name="Zhang H."/>
            <person name="Grigoriev I.V."/>
            <person name="Rokhsar D.S."/>
            <person name="Boore J.L."/>
        </authorList>
    </citation>
    <scope>NUCLEOTIDE SEQUENCE [LARGE SCALE GENOMIC DNA]</scope>
    <source>
        <strain evidence="1 2">P6497</strain>
    </source>
</reference>
<dbReference type="PANTHER" id="PTHR33266:SF1">
    <property type="entry name" value="F-BOX DOMAIN-CONTAINING PROTEIN"/>
    <property type="match status" value="1"/>
</dbReference>
<dbReference type="STRING" id="1094619.G5AG83"/>
<keyword evidence="2" id="KW-1185">Reference proteome</keyword>
<dbReference type="EMBL" id="JH159166">
    <property type="protein sequence ID" value="EGZ05595.1"/>
    <property type="molecule type" value="Genomic_DNA"/>
</dbReference>
<evidence type="ECO:0000313" key="1">
    <source>
        <dbReference type="EMBL" id="EGZ05595.1"/>
    </source>
</evidence>
<sequence>GIFVIFVDRNLKVAGLSPSKSEVAHQGSAKVFPPFVLTHNLDVYWQRYCAELNLADAEVAAYKRVVIQDDRDESLKSLQTMGRPLWGSSLYAKLEIDRTQFTHDSTSGVIWRSMEDMIKLGAGKLLAGQYMWSDRSYSDASMFGVAAMFCRLGVQFESGYVHGPFLASHLMATLSCTSRDGTEELVGYSSDLMLALSAAHVWYGHEYDSKG</sequence>
<dbReference type="RefSeq" id="XP_009539126.1">
    <property type="nucleotide sequence ID" value="XM_009540831.1"/>
</dbReference>
<accession>G5AG83</accession>
<dbReference type="Proteomes" id="UP000002640">
    <property type="component" value="Unassembled WGS sequence"/>
</dbReference>
<proteinExistence type="predicted"/>
<evidence type="ECO:0000313" key="2">
    <source>
        <dbReference type="Proteomes" id="UP000002640"/>
    </source>
</evidence>
<feature type="non-terminal residue" evidence="1">
    <location>
        <position position="1"/>
    </location>
</feature>
<dbReference type="KEGG" id="psoj:PHYSODRAFT_533921"/>
<dbReference type="PANTHER" id="PTHR33266">
    <property type="entry name" value="CHROMOSOME 15, WHOLE GENOME SHOTGUN SEQUENCE"/>
    <property type="match status" value="1"/>
</dbReference>
<dbReference type="GeneID" id="20661924"/>
<organism evidence="1 2">
    <name type="scientific">Phytophthora sojae (strain P6497)</name>
    <name type="common">Soybean stem and root rot agent</name>
    <name type="synonym">Phytophthora megasperma f. sp. glycines</name>
    <dbReference type="NCBI Taxonomy" id="1094619"/>
    <lineage>
        <taxon>Eukaryota</taxon>
        <taxon>Sar</taxon>
        <taxon>Stramenopiles</taxon>
        <taxon>Oomycota</taxon>
        <taxon>Peronosporomycetes</taxon>
        <taxon>Peronosporales</taxon>
        <taxon>Peronosporaceae</taxon>
        <taxon>Phytophthora</taxon>
    </lineage>
</organism>
<dbReference type="AlphaFoldDB" id="G5AG83"/>